<evidence type="ECO:0000259" key="1">
    <source>
        <dbReference type="Pfam" id="PF19580"/>
    </source>
</evidence>
<evidence type="ECO:0000313" key="3">
    <source>
        <dbReference type="Proteomes" id="UP000005259"/>
    </source>
</evidence>
<dbReference type="Proteomes" id="UP000005259">
    <property type="component" value="Chromosome"/>
</dbReference>
<gene>
    <name evidence="2" type="ORF">BTG_15580</name>
</gene>
<sequence>MQPLVLKSEDKRIQLAQEVNQFVQGIQKKNTNAPVVVLGDMNDFEFAKPLKALEGTNLKNMLNTVPKENRYTYIHEGNAQVLDHILVTNNIAPHTIVDPVHLNSNIMKEHGRVSDHDPVLAQIDLKKAS</sequence>
<dbReference type="InterPro" id="IPR005135">
    <property type="entry name" value="Endo/exonuclease/phosphatase"/>
</dbReference>
<dbReference type="EMBL" id="CP003752">
    <property type="protein sequence ID" value="AFQ16564.1"/>
    <property type="molecule type" value="Genomic_DNA"/>
</dbReference>
<name>A0A9W3NY25_BACTU</name>
<keyword evidence="2" id="KW-0255">Endonuclease</keyword>
<dbReference type="PANTHER" id="PTHR42834:SF1">
    <property type="entry name" value="ENDONUCLEASE_EXONUCLEASE_PHOSPHATASE FAMILY PROTEIN (AFU_ORTHOLOGUE AFUA_3G09210)"/>
    <property type="match status" value="1"/>
</dbReference>
<keyword evidence="2" id="KW-0378">Hydrolase</keyword>
<dbReference type="GO" id="GO:0004519">
    <property type="term" value="F:endonuclease activity"/>
    <property type="evidence" value="ECO:0007669"/>
    <property type="project" value="UniProtKB-KW"/>
</dbReference>
<organism evidence="2 3">
    <name type="scientific">Bacillus thuringiensis HD-771</name>
    <dbReference type="NCBI Taxonomy" id="1218175"/>
    <lineage>
        <taxon>Bacteria</taxon>
        <taxon>Bacillati</taxon>
        <taxon>Bacillota</taxon>
        <taxon>Bacilli</taxon>
        <taxon>Bacillales</taxon>
        <taxon>Bacillaceae</taxon>
        <taxon>Bacillus</taxon>
        <taxon>Bacillus cereus group</taxon>
    </lineage>
</organism>
<evidence type="ECO:0000313" key="2">
    <source>
        <dbReference type="EMBL" id="AFQ16564.1"/>
    </source>
</evidence>
<keyword evidence="2" id="KW-0540">Nuclease</keyword>
<dbReference type="SUPFAM" id="SSF56219">
    <property type="entry name" value="DNase I-like"/>
    <property type="match status" value="1"/>
</dbReference>
<feature type="domain" description="Endonuclease/exonuclease/phosphatase" evidence="1">
    <location>
        <begin position="7"/>
        <end position="92"/>
    </location>
</feature>
<dbReference type="InterPro" id="IPR036691">
    <property type="entry name" value="Endo/exonu/phosph_ase_sf"/>
</dbReference>
<accession>A0A9W3NY25</accession>
<protein>
    <submittedName>
        <fullName evidence="2">Endonuclease/exonuclease/phosphatase family protein</fullName>
    </submittedName>
</protein>
<dbReference type="KEGG" id="bti:BTG_15580"/>
<dbReference type="Pfam" id="PF19580">
    <property type="entry name" value="Exo_endo_phos_3"/>
    <property type="match status" value="1"/>
</dbReference>
<reference evidence="2 3" key="1">
    <citation type="submission" date="2012-08" db="EMBL/GenBank/DDBJ databases">
        <authorList>
            <person name="Doggett N."/>
            <person name="Teshima H."/>
            <person name="Bruce D."/>
            <person name="Detter J.C."/>
            <person name="Johnson S.L."/>
            <person name="Han C."/>
        </authorList>
    </citation>
    <scope>NUCLEOTIDE SEQUENCE [LARGE SCALE GENOMIC DNA]</scope>
    <source>
        <strain evidence="2 3">HD-771</strain>
    </source>
</reference>
<dbReference type="Gene3D" id="3.60.10.10">
    <property type="entry name" value="Endonuclease/exonuclease/phosphatase"/>
    <property type="match status" value="1"/>
</dbReference>
<dbReference type="AlphaFoldDB" id="A0A9W3NY25"/>
<proteinExistence type="predicted"/>
<dbReference type="PANTHER" id="PTHR42834">
    <property type="entry name" value="ENDONUCLEASE/EXONUCLEASE/PHOSPHATASE FAMILY PROTEIN (AFU_ORTHOLOGUE AFUA_3G09210)"/>
    <property type="match status" value="1"/>
</dbReference>